<keyword evidence="3" id="KW-0804">Transcription</keyword>
<dbReference type="Pfam" id="PF00392">
    <property type="entry name" value="GntR"/>
    <property type="match status" value="1"/>
</dbReference>
<dbReference type="PANTHER" id="PTHR43537:SF5">
    <property type="entry name" value="UXU OPERON TRANSCRIPTIONAL REGULATOR"/>
    <property type="match status" value="1"/>
</dbReference>
<organism evidence="5 6">
    <name type="scientific">Pseudomonas cavernae</name>
    <dbReference type="NCBI Taxonomy" id="2320867"/>
    <lineage>
        <taxon>Bacteria</taxon>
        <taxon>Pseudomonadati</taxon>
        <taxon>Pseudomonadota</taxon>
        <taxon>Gammaproteobacteria</taxon>
        <taxon>Pseudomonadales</taxon>
        <taxon>Pseudomonadaceae</taxon>
        <taxon>Pseudomonas</taxon>
    </lineage>
</organism>
<dbReference type="PRINTS" id="PR00035">
    <property type="entry name" value="HTHGNTR"/>
</dbReference>
<dbReference type="AlphaFoldDB" id="A0A385YZM5"/>
<dbReference type="RefSeq" id="WP_119893010.1">
    <property type="nucleotide sequence ID" value="NZ_CP032419.1"/>
</dbReference>
<dbReference type="GO" id="GO:0003700">
    <property type="term" value="F:DNA-binding transcription factor activity"/>
    <property type="evidence" value="ECO:0007669"/>
    <property type="project" value="InterPro"/>
</dbReference>
<dbReference type="GO" id="GO:0003677">
    <property type="term" value="F:DNA binding"/>
    <property type="evidence" value="ECO:0007669"/>
    <property type="project" value="UniProtKB-KW"/>
</dbReference>
<dbReference type="OrthoDB" id="1040417at2"/>
<dbReference type="InterPro" id="IPR036390">
    <property type="entry name" value="WH_DNA-bd_sf"/>
</dbReference>
<name>A0A385YZM5_9PSED</name>
<dbReference type="InterPro" id="IPR000524">
    <property type="entry name" value="Tscrpt_reg_HTH_GntR"/>
</dbReference>
<dbReference type="Pfam" id="PF07729">
    <property type="entry name" value="FCD"/>
    <property type="match status" value="1"/>
</dbReference>
<dbReference type="Proteomes" id="UP000265560">
    <property type="component" value="Chromosome"/>
</dbReference>
<dbReference type="InterPro" id="IPR036388">
    <property type="entry name" value="WH-like_DNA-bd_sf"/>
</dbReference>
<evidence type="ECO:0000259" key="4">
    <source>
        <dbReference type="PROSITE" id="PS50949"/>
    </source>
</evidence>
<dbReference type="Gene3D" id="1.10.10.10">
    <property type="entry name" value="Winged helix-like DNA-binding domain superfamily/Winged helix DNA-binding domain"/>
    <property type="match status" value="1"/>
</dbReference>
<dbReference type="InterPro" id="IPR008920">
    <property type="entry name" value="TF_FadR/GntR_C"/>
</dbReference>
<dbReference type="PANTHER" id="PTHR43537">
    <property type="entry name" value="TRANSCRIPTIONAL REGULATOR, GNTR FAMILY"/>
    <property type="match status" value="1"/>
</dbReference>
<dbReference type="SUPFAM" id="SSF46785">
    <property type="entry name" value="Winged helix' DNA-binding domain"/>
    <property type="match status" value="1"/>
</dbReference>
<accession>A0A385YZM5</accession>
<keyword evidence="1" id="KW-0805">Transcription regulation</keyword>
<dbReference type="InterPro" id="IPR011711">
    <property type="entry name" value="GntR_C"/>
</dbReference>
<keyword evidence="6" id="KW-1185">Reference proteome</keyword>
<reference evidence="6" key="1">
    <citation type="submission" date="2018-09" db="EMBL/GenBank/DDBJ databases">
        <authorList>
            <person name="Zhu H."/>
        </authorList>
    </citation>
    <scope>NUCLEOTIDE SEQUENCE [LARGE SCALE GENOMIC DNA]</scope>
    <source>
        <strain evidence="6">K2W31S-8</strain>
    </source>
</reference>
<dbReference type="PROSITE" id="PS50949">
    <property type="entry name" value="HTH_GNTR"/>
    <property type="match status" value="1"/>
</dbReference>
<dbReference type="CDD" id="cd07377">
    <property type="entry name" value="WHTH_GntR"/>
    <property type="match status" value="1"/>
</dbReference>
<gene>
    <name evidence="5" type="ORF">D3880_08360</name>
</gene>
<dbReference type="SMART" id="SM00895">
    <property type="entry name" value="FCD"/>
    <property type="match status" value="1"/>
</dbReference>
<evidence type="ECO:0000256" key="2">
    <source>
        <dbReference type="ARBA" id="ARBA00023125"/>
    </source>
</evidence>
<evidence type="ECO:0000313" key="6">
    <source>
        <dbReference type="Proteomes" id="UP000265560"/>
    </source>
</evidence>
<evidence type="ECO:0000256" key="1">
    <source>
        <dbReference type="ARBA" id="ARBA00023015"/>
    </source>
</evidence>
<feature type="domain" description="HTH gntR-type" evidence="4">
    <location>
        <begin position="20"/>
        <end position="88"/>
    </location>
</feature>
<keyword evidence="2" id="KW-0238">DNA-binding</keyword>
<evidence type="ECO:0000313" key="5">
    <source>
        <dbReference type="EMBL" id="AYC32389.1"/>
    </source>
</evidence>
<protein>
    <submittedName>
        <fullName evidence="5">FadR family transcriptional regulator</fullName>
    </submittedName>
</protein>
<proteinExistence type="predicted"/>
<dbReference type="Gene3D" id="1.20.120.530">
    <property type="entry name" value="GntR ligand-binding domain-like"/>
    <property type="match status" value="1"/>
</dbReference>
<evidence type="ECO:0000256" key="3">
    <source>
        <dbReference type="ARBA" id="ARBA00023163"/>
    </source>
</evidence>
<dbReference type="SUPFAM" id="SSF48008">
    <property type="entry name" value="GntR ligand-binding domain-like"/>
    <property type="match status" value="1"/>
</dbReference>
<dbReference type="EMBL" id="CP032419">
    <property type="protein sequence ID" value="AYC32389.1"/>
    <property type="molecule type" value="Genomic_DNA"/>
</dbReference>
<sequence length="247" mass="27176">MTVAQKTPKRAVATAEQPRQSVTAAIVDWLNRQIETEQLKPGDKLPSESALQAQFSVGRSAVREALSQLKSEGIVTAEQGRGVFVNAPAARQALRLPGASLDDSESLAHILELLATFESAAARYAALRRTPDDLKHIKRALVGMEYAVLNDELGEEEDFAFHQAIVEATKNPHFKALNDYLEQHARRLIRQARSNTAKNYAELIQDVQNEHQAIFAAIEAGNAEAASEAAETHLRNAAKRLNMYVQV</sequence>
<dbReference type="SMART" id="SM00345">
    <property type="entry name" value="HTH_GNTR"/>
    <property type="match status" value="1"/>
</dbReference>
<dbReference type="KEGG" id="pcav:D3880_08360"/>